<keyword evidence="4" id="KW-1185">Reference proteome</keyword>
<dbReference type="RefSeq" id="WP_091718849.1">
    <property type="nucleotide sequence ID" value="NZ_FNHS01000012.1"/>
</dbReference>
<feature type="region of interest" description="Disordered" evidence="1">
    <location>
        <begin position="41"/>
        <end position="75"/>
    </location>
</feature>
<feature type="signal peptide" evidence="2">
    <location>
        <begin position="1"/>
        <end position="27"/>
    </location>
</feature>
<evidence type="ECO:0008006" key="5">
    <source>
        <dbReference type="Google" id="ProtNLM"/>
    </source>
</evidence>
<evidence type="ECO:0000256" key="2">
    <source>
        <dbReference type="SAM" id="SignalP"/>
    </source>
</evidence>
<proteinExistence type="predicted"/>
<evidence type="ECO:0000313" key="4">
    <source>
        <dbReference type="Proteomes" id="UP000198704"/>
    </source>
</evidence>
<dbReference type="STRING" id="582672.SAMN05216360_112195"/>
<reference evidence="4" key="1">
    <citation type="submission" date="2016-10" db="EMBL/GenBank/DDBJ databases">
        <authorList>
            <person name="Varghese N."/>
            <person name="Submissions S."/>
        </authorList>
    </citation>
    <scope>NUCLEOTIDE SEQUENCE [LARGE SCALE GENOMIC DNA]</scope>
    <source>
        <strain evidence="4">BL47</strain>
    </source>
</reference>
<feature type="region of interest" description="Disordered" evidence="1">
    <location>
        <begin position="101"/>
        <end position="126"/>
    </location>
</feature>
<name>A0A1H0FB55_9HYPH</name>
<evidence type="ECO:0000313" key="3">
    <source>
        <dbReference type="EMBL" id="SDN91947.1"/>
    </source>
</evidence>
<sequence length="126" mass="13288">MRITPRAALAVAALFAATCLPFLTADAALARACFQPDESKLESHQHYNSRRDGCEVHGPAKALDGTKPEGASAKCRDGTWSFSHTRSGTCSRHGGVERWESGGLIAPLPGGSARTAPWTRPSIAAT</sequence>
<accession>A0A1H0FB55</accession>
<organism evidence="3 4">
    <name type="scientific">Methylobacterium phyllostachyos</name>
    <dbReference type="NCBI Taxonomy" id="582672"/>
    <lineage>
        <taxon>Bacteria</taxon>
        <taxon>Pseudomonadati</taxon>
        <taxon>Pseudomonadota</taxon>
        <taxon>Alphaproteobacteria</taxon>
        <taxon>Hyphomicrobiales</taxon>
        <taxon>Methylobacteriaceae</taxon>
        <taxon>Methylobacterium</taxon>
    </lineage>
</organism>
<dbReference type="Proteomes" id="UP000198704">
    <property type="component" value="Unassembled WGS sequence"/>
</dbReference>
<keyword evidence="2" id="KW-0732">Signal</keyword>
<dbReference type="AlphaFoldDB" id="A0A1H0FB55"/>
<dbReference type="InterPro" id="IPR022236">
    <property type="entry name" value="DUF3761"/>
</dbReference>
<dbReference type="Pfam" id="PF12587">
    <property type="entry name" value="DUF3761"/>
    <property type="match status" value="1"/>
</dbReference>
<feature type="compositionally biased region" description="Basic and acidic residues" evidence="1">
    <location>
        <begin position="41"/>
        <end position="55"/>
    </location>
</feature>
<protein>
    <recommendedName>
        <fullName evidence="5">DUF3761 domain-containing protein</fullName>
    </recommendedName>
</protein>
<feature type="chain" id="PRO_5011724765" description="DUF3761 domain-containing protein" evidence="2">
    <location>
        <begin position="28"/>
        <end position="126"/>
    </location>
</feature>
<gene>
    <name evidence="3" type="ORF">SAMN05216360_112195</name>
</gene>
<evidence type="ECO:0000256" key="1">
    <source>
        <dbReference type="SAM" id="MobiDB-lite"/>
    </source>
</evidence>
<dbReference type="EMBL" id="FNHS01000012">
    <property type="protein sequence ID" value="SDN91947.1"/>
    <property type="molecule type" value="Genomic_DNA"/>
</dbReference>
<dbReference type="OrthoDB" id="4751721at2"/>